<reference evidence="5" key="1">
    <citation type="journal article" date="2016" name="Proc. Natl. Acad. Sci. U.S.A.">
        <title>Chromosome-level assembly of Arabidopsis thaliana Ler reveals the extent of translocation and inversion polymorphisms.</title>
        <authorList>
            <person name="Zapata L."/>
            <person name="Ding J."/>
            <person name="Willing E.M."/>
            <person name="Hartwig B."/>
            <person name="Bezdan D."/>
            <person name="Jiao W.B."/>
            <person name="Patel V."/>
            <person name="Velikkakam James G."/>
            <person name="Koornneef M."/>
            <person name="Ossowski S."/>
            <person name="Schneeberger K."/>
        </authorList>
    </citation>
    <scope>NUCLEOTIDE SEQUENCE [LARGE SCALE GENOMIC DNA]</scope>
    <source>
        <strain evidence="5">cv. Landsberg erecta</strain>
    </source>
</reference>
<feature type="region of interest" description="Disordered" evidence="2">
    <location>
        <begin position="701"/>
        <end position="721"/>
    </location>
</feature>
<dbReference type="FunFam" id="3.30.70.270:FF:000020">
    <property type="entry name" value="Transposon Tf2-6 polyprotein-like Protein"/>
    <property type="match status" value="1"/>
</dbReference>
<evidence type="ECO:0000256" key="1">
    <source>
        <dbReference type="SAM" id="Coils"/>
    </source>
</evidence>
<dbReference type="Proteomes" id="UP000078284">
    <property type="component" value="Unassembled WGS sequence"/>
</dbReference>
<gene>
    <name evidence="4" type="ORF">AXX17_ATUG04920</name>
</gene>
<evidence type="ECO:0000259" key="3">
    <source>
        <dbReference type="PROSITE" id="PS50994"/>
    </source>
</evidence>
<proteinExistence type="predicted"/>
<dbReference type="PANTHER" id="PTHR34072">
    <property type="entry name" value="ENZYMATIC POLYPROTEIN-RELATED"/>
    <property type="match status" value="1"/>
</dbReference>
<dbReference type="InterPro" id="IPR043128">
    <property type="entry name" value="Rev_trsase/Diguanyl_cyclase"/>
</dbReference>
<feature type="compositionally biased region" description="Polar residues" evidence="2">
    <location>
        <begin position="1664"/>
        <end position="1681"/>
    </location>
</feature>
<dbReference type="CDD" id="cd00303">
    <property type="entry name" value="retropepsin_like"/>
    <property type="match status" value="1"/>
</dbReference>
<dbReference type="InterPro" id="IPR000477">
    <property type="entry name" value="RT_dom"/>
</dbReference>
<dbReference type="ExpressionAtlas" id="A0A178U5X8">
    <property type="expression patterns" value="baseline and differential"/>
</dbReference>
<feature type="coiled-coil region" evidence="1">
    <location>
        <begin position="1601"/>
        <end position="1628"/>
    </location>
</feature>
<dbReference type="CDD" id="cd09274">
    <property type="entry name" value="RNase_HI_RT_Ty3"/>
    <property type="match status" value="2"/>
</dbReference>
<dbReference type="InterPro" id="IPR001584">
    <property type="entry name" value="Integrase_cat-core"/>
</dbReference>
<feature type="compositionally biased region" description="Polar residues" evidence="2">
    <location>
        <begin position="711"/>
        <end position="721"/>
    </location>
</feature>
<comment type="caution">
    <text evidence="4">The sequence shown here is derived from an EMBL/GenBank/DDBJ whole genome shotgun (WGS) entry which is preliminary data.</text>
</comment>
<dbReference type="InterPro" id="IPR041577">
    <property type="entry name" value="RT_RNaseH_2"/>
</dbReference>
<dbReference type="GO" id="GO:0015074">
    <property type="term" value="P:DNA integration"/>
    <property type="evidence" value="ECO:0007669"/>
    <property type="project" value="InterPro"/>
</dbReference>
<evidence type="ECO:0000256" key="2">
    <source>
        <dbReference type="SAM" id="MobiDB-lite"/>
    </source>
</evidence>
<dbReference type="Pfam" id="PF00078">
    <property type="entry name" value="RVT_1"/>
    <property type="match status" value="2"/>
</dbReference>
<dbReference type="PROSITE" id="PS50994">
    <property type="entry name" value="INTEGRASE"/>
    <property type="match status" value="1"/>
</dbReference>
<dbReference type="Gene3D" id="3.30.70.270">
    <property type="match status" value="5"/>
</dbReference>
<dbReference type="SUPFAM" id="SSF53098">
    <property type="entry name" value="Ribonuclease H-like"/>
    <property type="match status" value="1"/>
</dbReference>
<dbReference type="CDD" id="cd01647">
    <property type="entry name" value="RT_LTR"/>
    <property type="match status" value="1"/>
</dbReference>
<dbReference type="Pfam" id="PF17919">
    <property type="entry name" value="RT_RNaseH_2"/>
    <property type="match status" value="3"/>
</dbReference>
<dbReference type="PANTHER" id="PTHR34072:SF44">
    <property type="entry name" value="RNA-DIRECTED DNA POLYMERASE"/>
    <property type="match status" value="1"/>
</dbReference>
<feature type="domain" description="Integrase catalytic" evidence="3">
    <location>
        <begin position="1174"/>
        <end position="1299"/>
    </location>
</feature>
<dbReference type="InterPro" id="IPR005162">
    <property type="entry name" value="Retrotrans_gag_dom"/>
</dbReference>
<dbReference type="SUPFAM" id="SSF56672">
    <property type="entry name" value="DNA/RNA polymerases"/>
    <property type="match status" value="3"/>
</dbReference>
<feature type="region of interest" description="Disordered" evidence="2">
    <location>
        <begin position="1664"/>
        <end position="1700"/>
    </location>
</feature>
<evidence type="ECO:0000313" key="4">
    <source>
        <dbReference type="EMBL" id="OAO89060.1"/>
    </source>
</evidence>
<dbReference type="Gene3D" id="2.40.70.10">
    <property type="entry name" value="Acid Proteases"/>
    <property type="match status" value="1"/>
</dbReference>
<dbReference type="Pfam" id="PF03732">
    <property type="entry name" value="Retrotrans_gag"/>
    <property type="match status" value="3"/>
</dbReference>
<keyword evidence="1" id="KW-0175">Coiled coil</keyword>
<dbReference type="InterPro" id="IPR021109">
    <property type="entry name" value="Peptidase_aspartic_dom_sf"/>
</dbReference>
<dbReference type="InterPro" id="IPR012337">
    <property type="entry name" value="RNaseH-like_sf"/>
</dbReference>
<dbReference type="EMBL" id="LUHQ01000029">
    <property type="protein sequence ID" value="OAO89060.1"/>
    <property type="molecule type" value="Genomic_DNA"/>
</dbReference>
<name>A0A178U5X8_ARATH</name>
<dbReference type="InterPro" id="IPR043502">
    <property type="entry name" value="DNA/RNA_pol_sf"/>
</dbReference>
<dbReference type="InterPro" id="IPR036397">
    <property type="entry name" value="RNaseH_sf"/>
</dbReference>
<sequence length="2484" mass="282461">MRTRSTGNQNLFSNNNIDRIARELREKRNTVDLGSKFHGLSMEVVSILLGRQSTHLGKESTPDSITIWVDCKKAFLAKFFSNARTTRLRNEISGFSQKAGESLCEAWERFKGYTNQCPHHGFKKASLLNTLYRGVLPRIKMLLDTAINGNFQNKDVKEVWELVENLAQSNGNYNEDCDRIIRGIDDSDDKHKKKIKARNDKLDMILLSQQKHVHFLVADEQYQVQDGVGNQLEEVSYINNQYDYRRFIKDFSKIARPLTRLLCKETEFEFDKDCLKSFHAIKEALVSAPVVRAPNSDYPFEIMYDASDYAVGAVLGQRIDKNLHVIYYASRTLDEAQGKYVICHAVTEAIRLQISSFTQAPAESLRASWLRFRSYQRECPQHDFQDGQLTNLLYKGINKPYQNELDAASYCNFMTRTTSEALLLITNALTCLSTQGFDIERIISAEKATVSKETLVFRNISAGDAPRNHHQRQGIVPPPVQNNNFEIKSGLISMIQGNKFHGLPMEDPLDHLDNFDRLCCLTKINGVTEDMFKLRLFPFSLLRNEISGFNQKNNETFCEAWERFKSYTPRCPHHGFKKASLLSTLYRGALPKIRMLLDTVSNGNFLNKDVAEGWELVENLAQSDGCYNEDYDRSMRGTGGNEDKQSKDIKALNENLNKLLLAQQKQIHYITDEEHFQMQEGGNDQTEELCYIQNQGGFNKGYNNYKPNPNLSSRSTNVANPQDQVYPPQQNPSKPFIQYNQEEDHLASALTNDGEEGYLHLETQGYKEYLDAHIPMEGPEEFEELIVPSEEAVSGCTMSLIAEKTNSTEMLDHGGENKVQMTVQNSKLQRLTLSLFQKDGIVLGHRISEHAIEVDRAKIEVMTSLQALDNVKAVRSFLGHVGFYMRFIKFEFTQECHDAFQQIKQALISAPIVQPPDWDLLFEVMCDASDFAVGAVLGHRKDKKLHAIYYASRTLDDAQRNYATTEKDLLAVVFASEKFRSYLVGFKKFDIEVRDKKGVENGVADHLSRIMIDDDVPINDFLPEKNIYMIDTAEEDDYKRDRLQNRASVSIDTPIMSIDTHISEEVDIRSCAMVSIDTTAPVDRHPSRSTRNWSPIENCTVTTVEKDYPWYANSVNYLVIDVEPDNFTDYNKKRFLREIRRYYWDEPYLYKHCSDGVYRRCIAATERRGKISKRNEMPHKFILEVEVFDCWGIDFMGPFPPSNKNLYILVVVDYVSKWVEAITSPKNDSVVVMKLFKSIIFPHFGVPRIVISDGGNHFINKILAKLLLQYGVQHRVATPYHTQTSGQVEVFNRQIKEILEKTMAAFSSTHPDGATGLSAVRRRQFQERLERHSYTFSLRSLHVWDAFGDYGTFRSKTDNLSCDSNSETEIDVCISSLYTLVSMHPFHGLSQEHPMDHIERFEVLISSIKVEGVSYDYLPYKIFPYSLVGEASFWLKQFKPGSLTTWREIKVAFLNNFYNDARSEELRMKISTFSQEAAKAFKIAWIRYPEDATILIDSLASSISTKSVDIARKTQVQYVAQVDSLATSEKMDQQRYMSFNQQSTHQKPAQETTSFIQNHASSTQAHPPPDTTRTIQSMLEQILKGQEKQTTDFDHKLVALSDDMNGKIQILNNMIEQLTTNKEDVRAIELRSGKQPNPVLQRELPAAKIVNLEENDVAVFTDQTPVSTDTTGCRSTPATVDTTERDSVDRHQQGVDRHQPSPNLRILQNLISAAAKLIVEMPLIDDVKSSPMIRQFVKRMVTKDMLTEKAVMTMSTQVSDIIQNKILPQKLPDPGSFVLNCGILNESFDRCLCDLGSSVNLMPCSVALRLGLTELERTQITLVLADRSVRRPDGILCDVPVQVGTSYIPTDFVVLSYEKEPKDPLILGRPFLATTGAIIDVRKGRIDLNVGDLTMQFDMNKVVKKPTIDGQTFYVDTISSLADEFLMKMTPADPLKHALIPSIDKVPDGYGKLLDRSEHVMQLVAQEELIGTSSQAATIGDGSPEKAPKADLKPLPAGLSKLRKYHKALPYSLDDITCISPDLCMPSVEHHRIHLKDESKPSVEHQRRLNPNLKDAVKKEIMKLFEAGIIYPISDNDWGSPVHVVPKKGGVTVVKNDKNELIPTRTVTGHRMCIDYRKLNAATRKDHFPLPFIDQMLERLANHKYYCFLDGYSGFFQIPIHPDDQEKTTFTCPYDKIEDFMEVFMDDFSIYGSSFEACLEKLCKVLARCEEKNLVLNWEKCHFMVQEGKVLGHKVSGDGIEVDKAKIEVMTSFKALDSVKSVRSFLGHAGFYRRFVKDFSKIVRPLTALLCKDVNSECHAAFNQIKNALVSAPIVQPPDWNLPFEIMCDASDYAVGAVLGQRKGNKLHVIHYASRTLDDAQRNYATTEKELLAVVFAFEKFRSYLIGSKDSSSREFDIEVRDKNGIENGVADHLSRIKVEDDVPINDFLPEESIYLVDTSLQENYGNVNSRAYESCRESVSIDTTPPVYRHYRASQTDGSAPPS</sequence>
<dbReference type="GO" id="GO:0003676">
    <property type="term" value="F:nucleic acid binding"/>
    <property type="evidence" value="ECO:0007669"/>
    <property type="project" value="InterPro"/>
</dbReference>
<dbReference type="Gene3D" id="3.30.420.10">
    <property type="entry name" value="Ribonuclease H-like superfamily/Ribonuclease H"/>
    <property type="match status" value="1"/>
</dbReference>
<organism evidence="4 5">
    <name type="scientific">Arabidopsis thaliana</name>
    <name type="common">Mouse-ear cress</name>
    <dbReference type="NCBI Taxonomy" id="3702"/>
    <lineage>
        <taxon>Eukaryota</taxon>
        <taxon>Viridiplantae</taxon>
        <taxon>Streptophyta</taxon>
        <taxon>Embryophyta</taxon>
        <taxon>Tracheophyta</taxon>
        <taxon>Spermatophyta</taxon>
        <taxon>Magnoliopsida</taxon>
        <taxon>eudicotyledons</taxon>
        <taxon>Gunneridae</taxon>
        <taxon>Pentapetalae</taxon>
        <taxon>rosids</taxon>
        <taxon>malvids</taxon>
        <taxon>Brassicales</taxon>
        <taxon>Brassicaceae</taxon>
        <taxon>Camelineae</taxon>
        <taxon>Arabidopsis</taxon>
    </lineage>
</organism>
<dbReference type="Gene3D" id="3.10.10.10">
    <property type="entry name" value="HIV Type 1 Reverse Transcriptase, subunit A, domain 1"/>
    <property type="match status" value="1"/>
</dbReference>
<dbReference type="Pfam" id="PF00665">
    <property type="entry name" value="rve"/>
    <property type="match status" value="1"/>
</dbReference>
<feature type="compositionally biased region" description="Low complexity" evidence="2">
    <location>
        <begin position="701"/>
        <end position="710"/>
    </location>
</feature>
<feature type="compositionally biased region" description="Basic and acidic residues" evidence="2">
    <location>
        <begin position="1682"/>
        <end position="1699"/>
    </location>
</feature>
<protein>
    <recommendedName>
        <fullName evidence="3">Integrase catalytic domain-containing protein</fullName>
    </recommendedName>
</protein>
<evidence type="ECO:0000313" key="5">
    <source>
        <dbReference type="Proteomes" id="UP000078284"/>
    </source>
</evidence>
<accession>A0A178U5X8</accession>